<protein>
    <submittedName>
        <fullName evidence="2">Uncharacterized protein</fullName>
    </submittedName>
</protein>
<dbReference type="Proteomes" id="UP001286456">
    <property type="component" value="Unassembled WGS sequence"/>
</dbReference>
<feature type="compositionally biased region" description="Polar residues" evidence="1">
    <location>
        <begin position="108"/>
        <end position="130"/>
    </location>
</feature>
<feature type="compositionally biased region" description="Basic residues" evidence="1">
    <location>
        <begin position="1"/>
        <end position="14"/>
    </location>
</feature>
<organism evidence="2 3">
    <name type="scientific">Cercophora scortea</name>
    <dbReference type="NCBI Taxonomy" id="314031"/>
    <lineage>
        <taxon>Eukaryota</taxon>
        <taxon>Fungi</taxon>
        <taxon>Dikarya</taxon>
        <taxon>Ascomycota</taxon>
        <taxon>Pezizomycotina</taxon>
        <taxon>Sordariomycetes</taxon>
        <taxon>Sordariomycetidae</taxon>
        <taxon>Sordariales</taxon>
        <taxon>Lasiosphaeriaceae</taxon>
        <taxon>Cercophora</taxon>
    </lineage>
</organism>
<gene>
    <name evidence="2" type="ORF">B0T19DRAFT_87467</name>
</gene>
<keyword evidence="3" id="KW-1185">Reference proteome</keyword>
<evidence type="ECO:0000256" key="1">
    <source>
        <dbReference type="SAM" id="MobiDB-lite"/>
    </source>
</evidence>
<reference evidence="2" key="2">
    <citation type="submission" date="2023-06" db="EMBL/GenBank/DDBJ databases">
        <authorList>
            <consortium name="Lawrence Berkeley National Laboratory"/>
            <person name="Haridas S."/>
            <person name="Hensen N."/>
            <person name="Bonometti L."/>
            <person name="Westerberg I."/>
            <person name="Brannstrom I.O."/>
            <person name="Guillou S."/>
            <person name="Cros-Aarteil S."/>
            <person name="Calhoun S."/>
            <person name="Kuo A."/>
            <person name="Mondo S."/>
            <person name="Pangilinan J."/>
            <person name="Riley R."/>
            <person name="Labutti K."/>
            <person name="Andreopoulos B."/>
            <person name="Lipzen A."/>
            <person name="Chen C."/>
            <person name="Yanf M."/>
            <person name="Daum C."/>
            <person name="Ng V."/>
            <person name="Clum A."/>
            <person name="Steindorff A."/>
            <person name="Ohm R."/>
            <person name="Martin F."/>
            <person name="Silar P."/>
            <person name="Natvig D."/>
            <person name="Lalanne C."/>
            <person name="Gautier V."/>
            <person name="Ament-Velasquez S.L."/>
            <person name="Kruys A."/>
            <person name="Hutchinson M.I."/>
            <person name="Powell A.J."/>
            <person name="Barry K."/>
            <person name="Miller A.N."/>
            <person name="Grigoriev I.V."/>
            <person name="Debuchy R."/>
            <person name="Gladieux P."/>
            <person name="Thoren M.H."/>
            <person name="Johannesson H."/>
        </authorList>
    </citation>
    <scope>NUCLEOTIDE SEQUENCE</scope>
    <source>
        <strain evidence="2">SMH4131-1</strain>
    </source>
</reference>
<sequence>MARQTRKTQSRFGKRTSIPLQQKKPGNIPGTHPSNRSIIMGWKPRSARVWLGRCFPLCITCAGASAGRSQYRAICKDEAEAAAPALIGGTSSICLSQILPRHACPLPSQHQAPNPGSRSSRQERLPSSSFPRPARGRKFDLRGLDRPPAWLPLYQPICCAACRQREPLTTWKLDLSVRFCPTSNDRFVDLVFFCVLYSAAQFNSFGQTLLATGASKPA</sequence>
<dbReference type="EMBL" id="JAUEPO010000002">
    <property type="protein sequence ID" value="KAK3331844.1"/>
    <property type="molecule type" value="Genomic_DNA"/>
</dbReference>
<comment type="caution">
    <text evidence="2">The sequence shown here is derived from an EMBL/GenBank/DDBJ whole genome shotgun (WGS) entry which is preliminary data.</text>
</comment>
<reference evidence="2" key="1">
    <citation type="journal article" date="2023" name="Mol. Phylogenet. Evol.">
        <title>Genome-scale phylogeny and comparative genomics of the fungal order Sordariales.</title>
        <authorList>
            <person name="Hensen N."/>
            <person name="Bonometti L."/>
            <person name="Westerberg I."/>
            <person name="Brannstrom I.O."/>
            <person name="Guillou S."/>
            <person name="Cros-Aarteil S."/>
            <person name="Calhoun S."/>
            <person name="Haridas S."/>
            <person name="Kuo A."/>
            <person name="Mondo S."/>
            <person name="Pangilinan J."/>
            <person name="Riley R."/>
            <person name="LaButti K."/>
            <person name="Andreopoulos B."/>
            <person name="Lipzen A."/>
            <person name="Chen C."/>
            <person name="Yan M."/>
            <person name="Daum C."/>
            <person name="Ng V."/>
            <person name="Clum A."/>
            <person name="Steindorff A."/>
            <person name="Ohm R.A."/>
            <person name="Martin F."/>
            <person name="Silar P."/>
            <person name="Natvig D.O."/>
            <person name="Lalanne C."/>
            <person name="Gautier V."/>
            <person name="Ament-Velasquez S.L."/>
            <person name="Kruys A."/>
            <person name="Hutchinson M.I."/>
            <person name="Powell A.J."/>
            <person name="Barry K."/>
            <person name="Miller A.N."/>
            <person name="Grigoriev I.V."/>
            <person name="Debuchy R."/>
            <person name="Gladieux P."/>
            <person name="Hiltunen Thoren M."/>
            <person name="Johannesson H."/>
        </authorList>
    </citation>
    <scope>NUCLEOTIDE SEQUENCE</scope>
    <source>
        <strain evidence="2">SMH4131-1</strain>
    </source>
</reference>
<name>A0AAE0IVE3_9PEZI</name>
<accession>A0AAE0IVE3</accession>
<evidence type="ECO:0000313" key="3">
    <source>
        <dbReference type="Proteomes" id="UP001286456"/>
    </source>
</evidence>
<feature type="region of interest" description="Disordered" evidence="1">
    <location>
        <begin position="106"/>
        <end position="141"/>
    </location>
</feature>
<proteinExistence type="predicted"/>
<dbReference type="AlphaFoldDB" id="A0AAE0IVE3"/>
<evidence type="ECO:0000313" key="2">
    <source>
        <dbReference type="EMBL" id="KAK3331844.1"/>
    </source>
</evidence>
<feature type="region of interest" description="Disordered" evidence="1">
    <location>
        <begin position="1"/>
        <end position="38"/>
    </location>
</feature>